<keyword evidence="6" id="KW-1185">Reference proteome</keyword>
<dbReference type="InterPro" id="IPR016040">
    <property type="entry name" value="NAD(P)-bd_dom"/>
</dbReference>
<dbReference type="Gene3D" id="3.40.50.720">
    <property type="entry name" value="NAD(P)-binding Rossmann-like Domain"/>
    <property type="match status" value="1"/>
</dbReference>
<feature type="domain" description="NAD(P)-binding" evidence="4">
    <location>
        <begin position="9"/>
        <end position="96"/>
    </location>
</feature>
<evidence type="ECO:0000313" key="5">
    <source>
        <dbReference type="EMBL" id="KAE8153930.1"/>
    </source>
</evidence>
<dbReference type="Pfam" id="PF13460">
    <property type="entry name" value="NAD_binding_10"/>
    <property type="match status" value="1"/>
</dbReference>
<evidence type="ECO:0000313" key="6">
    <source>
        <dbReference type="Proteomes" id="UP000325780"/>
    </source>
</evidence>
<keyword evidence="3" id="KW-0560">Oxidoreductase</keyword>
<sequence>MAITVGVAGITGKFARLVVKSLCKSPDVQIRGLCRNASKLPEHFRESPRVTVIQGDSTELDTLRRFTRGCDVVICCYLGDNDLMTDGQKLLVDACDFIRRKTPMKHVKAHLETKENVRGVHVLIGAFMETFWSGYFGVWDQETCTLNYFGNGNELWESTTYDTAAQYVAAVAKDRNAKPQLQCLGSLDDLYNKMQATFQKDPSNIFTYIAMFYQYYCTNGQTYLKKDLDNSKYPDITPVTFKGFLQAHKMEDLADAYQNAGSGV</sequence>
<evidence type="ECO:0000256" key="3">
    <source>
        <dbReference type="ARBA" id="ARBA00023002"/>
    </source>
</evidence>
<comment type="similarity">
    <text evidence="1">Belongs to the NmrA-type oxidoreductase family. Isoflavone reductase subfamily.</text>
</comment>
<accession>A0A5N6U5V6</accession>
<dbReference type="Proteomes" id="UP000325780">
    <property type="component" value="Unassembled WGS sequence"/>
</dbReference>
<dbReference type="InterPro" id="IPR036291">
    <property type="entry name" value="NAD(P)-bd_dom_sf"/>
</dbReference>
<dbReference type="EMBL" id="ML742033">
    <property type="protein sequence ID" value="KAE8153930.1"/>
    <property type="molecule type" value="Genomic_DNA"/>
</dbReference>
<protein>
    <submittedName>
        <fullName evidence="5">NmrA-like family protein</fullName>
    </submittedName>
</protein>
<dbReference type="OrthoDB" id="419598at2759"/>
<proteinExistence type="inferred from homology"/>
<evidence type="ECO:0000259" key="4">
    <source>
        <dbReference type="Pfam" id="PF13460"/>
    </source>
</evidence>
<keyword evidence="2" id="KW-0521">NADP</keyword>
<evidence type="ECO:0000256" key="1">
    <source>
        <dbReference type="ARBA" id="ARBA00005725"/>
    </source>
</evidence>
<organism evidence="5 6">
    <name type="scientific">Aspergillus avenaceus</name>
    <dbReference type="NCBI Taxonomy" id="36643"/>
    <lineage>
        <taxon>Eukaryota</taxon>
        <taxon>Fungi</taxon>
        <taxon>Dikarya</taxon>
        <taxon>Ascomycota</taxon>
        <taxon>Pezizomycotina</taxon>
        <taxon>Eurotiomycetes</taxon>
        <taxon>Eurotiomycetidae</taxon>
        <taxon>Eurotiales</taxon>
        <taxon>Aspergillaceae</taxon>
        <taxon>Aspergillus</taxon>
        <taxon>Aspergillus subgen. Circumdati</taxon>
    </lineage>
</organism>
<dbReference type="SUPFAM" id="SSF51735">
    <property type="entry name" value="NAD(P)-binding Rossmann-fold domains"/>
    <property type="match status" value="1"/>
</dbReference>
<reference evidence="5 6" key="1">
    <citation type="submission" date="2019-04" db="EMBL/GenBank/DDBJ databases">
        <title>Friends and foes A comparative genomics study of 23 Aspergillus species from section Flavi.</title>
        <authorList>
            <consortium name="DOE Joint Genome Institute"/>
            <person name="Kjaerbolling I."/>
            <person name="Vesth T."/>
            <person name="Frisvad J.C."/>
            <person name="Nybo J.L."/>
            <person name="Theobald S."/>
            <person name="Kildgaard S."/>
            <person name="Isbrandt T."/>
            <person name="Kuo A."/>
            <person name="Sato A."/>
            <person name="Lyhne E.K."/>
            <person name="Kogle M.E."/>
            <person name="Wiebenga A."/>
            <person name="Kun R.S."/>
            <person name="Lubbers R.J."/>
            <person name="Makela M.R."/>
            <person name="Barry K."/>
            <person name="Chovatia M."/>
            <person name="Clum A."/>
            <person name="Daum C."/>
            <person name="Haridas S."/>
            <person name="He G."/>
            <person name="LaButti K."/>
            <person name="Lipzen A."/>
            <person name="Mondo S."/>
            <person name="Riley R."/>
            <person name="Salamov A."/>
            <person name="Simmons B.A."/>
            <person name="Magnuson J.K."/>
            <person name="Henrissat B."/>
            <person name="Mortensen U.H."/>
            <person name="Larsen T.O."/>
            <person name="Devries R.P."/>
            <person name="Grigoriev I.V."/>
            <person name="Machida M."/>
            <person name="Baker S.E."/>
            <person name="Andersen M.R."/>
        </authorList>
    </citation>
    <scope>NUCLEOTIDE SEQUENCE [LARGE SCALE GENOMIC DNA]</scope>
    <source>
        <strain evidence="5 6">IBT 18842</strain>
    </source>
</reference>
<gene>
    <name evidence="5" type="ORF">BDV25DRAFT_126827</name>
</gene>
<evidence type="ECO:0000256" key="2">
    <source>
        <dbReference type="ARBA" id="ARBA00022857"/>
    </source>
</evidence>
<dbReference type="PANTHER" id="PTHR47706">
    <property type="entry name" value="NMRA-LIKE FAMILY PROTEIN"/>
    <property type="match status" value="1"/>
</dbReference>
<dbReference type="InterPro" id="IPR051609">
    <property type="entry name" value="NmrA/Isoflavone_reductase-like"/>
</dbReference>
<name>A0A5N6U5V6_ASPAV</name>
<dbReference type="PANTHER" id="PTHR47706:SF9">
    <property type="entry name" value="NMRA-LIKE DOMAIN-CONTAINING PROTEIN-RELATED"/>
    <property type="match status" value="1"/>
</dbReference>
<dbReference type="AlphaFoldDB" id="A0A5N6U5V6"/>
<dbReference type="GO" id="GO:0016491">
    <property type="term" value="F:oxidoreductase activity"/>
    <property type="evidence" value="ECO:0007669"/>
    <property type="project" value="UniProtKB-KW"/>
</dbReference>